<comment type="caution">
    <text evidence="2">The sequence shown here is derived from an EMBL/GenBank/DDBJ whole genome shotgun (WGS) entry which is preliminary data.</text>
</comment>
<evidence type="ECO:0000256" key="1">
    <source>
        <dbReference type="PROSITE-ProRule" id="PRU00339"/>
    </source>
</evidence>
<dbReference type="SMART" id="SM00028">
    <property type="entry name" value="TPR"/>
    <property type="match status" value="11"/>
</dbReference>
<dbReference type="EMBL" id="SHNN01000002">
    <property type="protein sequence ID" value="MCX2981276.1"/>
    <property type="molecule type" value="Genomic_DNA"/>
</dbReference>
<dbReference type="InterPro" id="IPR014266">
    <property type="entry name" value="PEP-CTERM_TPR_PrsT"/>
</dbReference>
<dbReference type="SUPFAM" id="SSF48452">
    <property type="entry name" value="TPR-like"/>
    <property type="match status" value="3"/>
</dbReference>
<dbReference type="Pfam" id="PF14559">
    <property type="entry name" value="TPR_19"/>
    <property type="match status" value="1"/>
</dbReference>
<sequence length="943" mass="102287">MYSRLCWLTIRGLLSYREDYPVSISPLFRLLAAASCILLLSACGGATSEAEYLARAQSSTEQGEYNAAIIDLKNILKENPTHAEARYLLGESYIAVGDSLAAEKELLQAQTLGISADKVTPALSTAQLQSRQLEKLEALDVGLVNDDKRRAHVLANKALGVLNVGDVGKASLYSAAALDLAPNNLMVIVANAQVAAAGLEEDYALAELDRAFAIDPDYAPAWSLLGDLYHSQKELVKAEEAYSKAIDSSIVHADQLFRRAQVRVALARYEAAQEDLDKLKSGFSKASNFNYLQGLVFLETGSLVAARGAFEAAVVANTKNPLALYQLAAAQFSLDELQQAQSHASQFLSVAPESRRGQLLMAQIYLKQQNLIEARKLLAPLIDDTFYSLTAKQLLAGVELRAGNARKAASLLAELVSAIPDSATLRVQSGIALIQADNADAAIKELKTALQIDSSLESAYTALTRALMGLQRRDEAKAAVADYLENFPSSAAAQYLAGEIYENSGNETQAIKYFEAAIKLEPSQPQANHALAKYATANKDYTTARARLKAVLEADKNHLKTLMNLAALEALVGDREAFKELLQQASAAHPHQAQPQIVLGRYYIATGQPSEVPYLMAQLDRTSKSSAPVLEVLAMASIAQNNFADAELLLERLLDGKAPSAQGYYLMALAQAGLNDTERMEENLKRSINLNPKLRDSWLALASHQVGSGKLEAAKESVQELKDLGANKDRILRLEAAIAAGGGDYQLQNDLLEQLSSEVINSKDVLNMVTAKLASGDEAGAIQLQRDWLAKNEGDYINALALANRLVARGDSAGAVAVYESSLKQNPNNFLVLNEIAWTLLATEPKRALQYSKRSVELAAEVPAVLDTYAMVLAANKQLDLARRTIDQVLAKTDRQSFKYHSALIYLQQKQKDAAIQQLTNLLQDPAAFEERQSAVELLASLQ</sequence>
<keyword evidence="1" id="KW-0802">TPR repeat</keyword>
<feature type="repeat" description="TPR" evidence="1">
    <location>
        <begin position="219"/>
        <end position="252"/>
    </location>
</feature>
<evidence type="ECO:0000313" key="2">
    <source>
        <dbReference type="EMBL" id="MCX2981276.1"/>
    </source>
</evidence>
<reference evidence="2" key="1">
    <citation type="submission" date="2019-02" db="EMBL/GenBank/DDBJ databases">
        <authorList>
            <person name="Li S.-H."/>
        </authorList>
    </citation>
    <scope>NUCLEOTIDE SEQUENCE</scope>
    <source>
        <strain evidence="2">IMCC14734</strain>
    </source>
</reference>
<dbReference type="Proteomes" id="UP001143362">
    <property type="component" value="Unassembled WGS sequence"/>
</dbReference>
<dbReference type="InterPro" id="IPR011990">
    <property type="entry name" value="TPR-like_helical_dom_sf"/>
</dbReference>
<proteinExistence type="predicted"/>
<dbReference type="Pfam" id="PF13432">
    <property type="entry name" value="TPR_16"/>
    <property type="match status" value="3"/>
</dbReference>
<dbReference type="PANTHER" id="PTHR12558">
    <property type="entry name" value="CELL DIVISION CYCLE 16,23,27"/>
    <property type="match status" value="1"/>
</dbReference>
<protein>
    <submittedName>
        <fullName evidence="2">PEP-CTERM system TPR-repeat protein PrsT</fullName>
    </submittedName>
</protein>
<keyword evidence="3" id="KW-1185">Reference proteome</keyword>
<dbReference type="Pfam" id="PF13181">
    <property type="entry name" value="TPR_8"/>
    <property type="match status" value="1"/>
</dbReference>
<accession>A0ABT3TG69</accession>
<dbReference type="Gene3D" id="1.25.40.10">
    <property type="entry name" value="Tetratricopeptide repeat domain"/>
    <property type="match status" value="6"/>
</dbReference>
<dbReference type="NCBIfam" id="TIGR02917">
    <property type="entry name" value="PEP_TPR_lipo"/>
    <property type="match status" value="1"/>
</dbReference>
<organism evidence="2 3">
    <name type="scientific">Candidatus Litorirhabdus singularis</name>
    <dbReference type="NCBI Taxonomy" id="2518993"/>
    <lineage>
        <taxon>Bacteria</taxon>
        <taxon>Pseudomonadati</taxon>
        <taxon>Pseudomonadota</taxon>
        <taxon>Gammaproteobacteria</taxon>
        <taxon>Cellvibrionales</taxon>
        <taxon>Halieaceae</taxon>
        <taxon>Candidatus Litorirhabdus</taxon>
    </lineage>
</organism>
<dbReference type="InterPro" id="IPR019734">
    <property type="entry name" value="TPR_rpt"/>
</dbReference>
<gene>
    <name evidence="2" type="primary">prsT</name>
    <name evidence="2" type="ORF">EYC98_10415</name>
</gene>
<dbReference type="PROSITE" id="PS50005">
    <property type="entry name" value="TPR"/>
    <property type="match status" value="2"/>
</dbReference>
<dbReference type="PANTHER" id="PTHR12558:SF13">
    <property type="entry name" value="CELL DIVISION CYCLE PROTEIN 27 HOMOLOG"/>
    <property type="match status" value="1"/>
</dbReference>
<evidence type="ECO:0000313" key="3">
    <source>
        <dbReference type="Proteomes" id="UP001143362"/>
    </source>
</evidence>
<dbReference type="PROSITE" id="PS50293">
    <property type="entry name" value="TPR_REGION"/>
    <property type="match status" value="1"/>
</dbReference>
<name>A0ABT3TG69_9GAMM</name>
<feature type="repeat" description="TPR" evidence="1">
    <location>
        <begin position="491"/>
        <end position="524"/>
    </location>
</feature>